<gene>
    <name evidence="2" type="ORF">G5714_002520</name>
</gene>
<organism evidence="2 3">
    <name type="scientific">Onychostoma macrolepis</name>
    <dbReference type="NCBI Taxonomy" id="369639"/>
    <lineage>
        <taxon>Eukaryota</taxon>
        <taxon>Metazoa</taxon>
        <taxon>Chordata</taxon>
        <taxon>Craniata</taxon>
        <taxon>Vertebrata</taxon>
        <taxon>Euteleostomi</taxon>
        <taxon>Actinopterygii</taxon>
        <taxon>Neopterygii</taxon>
        <taxon>Teleostei</taxon>
        <taxon>Ostariophysi</taxon>
        <taxon>Cypriniformes</taxon>
        <taxon>Cyprinidae</taxon>
        <taxon>Acrossocheilinae</taxon>
        <taxon>Onychostoma</taxon>
    </lineage>
</organism>
<proteinExistence type="predicted"/>
<keyword evidence="3" id="KW-1185">Reference proteome</keyword>
<dbReference type="AlphaFoldDB" id="A0A7J6D713"/>
<feature type="region of interest" description="Disordered" evidence="1">
    <location>
        <begin position="1"/>
        <end position="21"/>
    </location>
</feature>
<name>A0A7J6D713_9TELE</name>
<reference evidence="2 3" key="1">
    <citation type="submission" date="2020-04" db="EMBL/GenBank/DDBJ databases">
        <title>Chromosome-level genome assembly of a cyprinid fish Onychostoma macrolepis by integration of Nanopore Sequencing, Bionano and Hi-C technology.</title>
        <authorList>
            <person name="Wang D."/>
        </authorList>
    </citation>
    <scope>NUCLEOTIDE SEQUENCE [LARGE SCALE GENOMIC DNA]</scope>
    <source>
        <strain evidence="2">SWU-2019</strain>
        <tissue evidence="2">Muscle</tissue>
    </source>
</reference>
<accession>A0A7J6D713</accession>
<evidence type="ECO:0000256" key="1">
    <source>
        <dbReference type="SAM" id="MobiDB-lite"/>
    </source>
</evidence>
<dbReference type="EMBL" id="JAAMOB010000003">
    <property type="protein sequence ID" value="KAF4115031.1"/>
    <property type="molecule type" value="Genomic_DNA"/>
</dbReference>
<protein>
    <submittedName>
        <fullName evidence="2">Uncharacterized protein</fullName>
    </submittedName>
</protein>
<evidence type="ECO:0000313" key="3">
    <source>
        <dbReference type="Proteomes" id="UP000579812"/>
    </source>
</evidence>
<evidence type="ECO:0000313" key="2">
    <source>
        <dbReference type="EMBL" id="KAF4115031.1"/>
    </source>
</evidence>
<dbReference type="Proteomes" id="UP000579812">
    <property type="component" value="Unassembled WGS sequence"/>
</dbReference>
<sequence length="216" mass="23626">MGVKAVNSHRESTSHQARMRGRDTQLPLSLFCAGPTAKVTSTASTSTAPSTLPARSSQSTASNPTTSIQTICTTTATLQAEVLWCLDLAVKHHSFKSNDGIGELFSMMFPDSQIAKSFALAKDKTSYMIKFGIAPYFKKQLVEAINHAGPYVLMFDESLNESSKKKQMDIHIRFLEDGCVRSRYFGSQFLGHGRAEDLLQHIKAEAVTMVTDAAAE</sequence>
<feature type="compositionally biased region" description="Low complexity" evidence="1">
    <location>
        <begin position="40"/>
        <end position="57"/>
    </location>
</feature>
<feature type="region of interest" description="Disordered" evidence="1">
    <location>
        <begin position="40"/>
        <end position="66"/>
    </location>
</feature>
<comment type="caution">
    <text evidence="2">The sequence shown here is derived from an EMBL/GenBank/DDBJ whole genome shotgun (WGS) entry which is preliminary data.</text>
</comment>
<dbReference type="PANTHER" id="PTHR37162">
    <property type="entry name" value="HAT FAMILY DIMERISATION DOMAINCONTAINING PROTEIN-RELATED"/>
    <property type="match status" value="1"/>
</dbReference>
<dbReference type="PANTHER" id="PTHR37162:SF11">
    <property type="match status" value="1"/>
</dbReference>